<protein>
    <submittedName>
        <fullName evidence="3">Uncharacterized protein</fullName>
    </submittedName>
</protein>
<feature type="coiled-coil region" evidence="1">
    <location>
        <begin position="103"/>
        <end position="130"/>
    </location>
</feature>
<accession>A0A7X0VSM3</accession>
<reference evidence="3 4" key="1">
    <citation type="submission" date="2020-08" db="EMBL/GenBank/DDBJ databases">
        <title>Clostridia isolated from Swiss meat.</title>
        <authorList>
            <person name="Wambui J."/>
            <person name="Stevens M.J.A."/>
            <person name="Stephan R."/>
        </authorList>
    </citation>
    <scope>NUCLEOTIDE SEQUENCE [LARGE SCALE GENOMIC DNA]</scope>
    <source>
        <strain evidence="3 4">CM001</strain>
    </source>
</reference>
<sequence length="382" mass="43388">MNKVKTLIMLIKGSAKAQVISGIITVVVITSSAILGVAVYNIYINNIEVKRTEMREQENRFEELRNAYDFKVDIIEKIIIDKNVKTIKIKLKRLDKSIRSKKLEDAENINNQLEVEIEEIIKSNEEAVRNTVEEFKNTDISVYRDKIKEKFQEHIDGLEALIKKGNYMSASDEVKEIKSFIEMNKEKSVKDEEIKEQEQEVASNGGNLNNSLSNDLISNESLNVDRGISTDINNSISRAIAPEGYTGGIIINWELTNALNGAIKENKNTMNVDMYRAYFNKYLSGISVSELLSEMRKVPYDTTSNGVDKRALSFDLKITQATCDSNDINDLIDVQSMIRVELKDDYLRDHERDYIESFVVYNGSTNLVCRMGVGILLANPVK</sequence>
<dbReference type="AlphaFoldDB" id="A0A7X0VSM3"/>
<evidence type="ECO:0000256" key="1">
    <source>
        <dbReference type="SAM" id="Coils"/>
    </source>
</evidence>
<dbReference type="EMBL" id="JACKWY010000018">
    <property type="protein sequence ID" value="MBB6716639.1"/>
    <property type="molecule type" value="Genomic_DNA"/>
</dbReference>
<dbReference type="Proteomes" id="UP000585258">
    <property type="component" value="Unassembled WGS sequence"/>
</dbReference>
<evidence type="ECO:0000256" key="2">
    <source>
        <dbReference type="SAM" id="Phobius"/>
    </source>
</evidence>
<keyword evidence="2" id="KW-1133">Transmembrane helix</keyword>
<comment type="caution">
    <text evidence="3">The sequence shown here is derived from an EMBL/GenBank/DDBJ whole genome shotgun (WGS) entry which is preliminary data.</text>
</comment>
<evidence type="ECO:0000313" key="3">
    <source>
        <dbReference type="EMBL" id="MBB6716639.1"/>
    </source>
</evidence>
<keyword evidence="2" id="KW-0472">Membrane</keyword>
<proteinExistence type="predicted"/>
<keyword evidence="2" id="KW-0812">Transmembrane</keyword>
<keyword evidence="1" id="KW-0175">Coiled coil</keyword>
<feature type="coiled-coil region" evidence="1">
    <location>
        <begin position="40"/>
        <end position="67"/>
    </location>
</feature>
<gene>
    <name evidence="3" type="ORF">H7E68_18300</name>
</gene>
<evidence type="ECO:0000313" key="4">
    <source>
        <dbReference type="Proteomes" id="UP000585258"/>
    </source>
</evidence>
<organism evidence="3 4">
    <name type="scientific">Clostridium gasigenes</name>
    <dbReference type="NCBI Taxonomy" id="94869"/>
    <lineage>
        <taxon>Bacteria</taxon>
        <taxon>Bacillati</taxon>
        <taxon>Bacillota</taxon>
        <taxon>Clostridia</taxon>
        <taxon>Eubacteriales</taxon>
        <taxon>Clostridiaceae</taxon>
        <taxon>Clostridium</taxon>
    </lineage>
</organism>
<dbReference type="RefSeq" id="WP_185165631.1">
    <property type="nucleotide sequence ID" value="NZ_JACKWY010000018.1"/>
</dbReference>
<name>A0A7X0VSM3_9CLOT</name>
<feature type="transmembrane region" description="Helical" evidence="2">
    <location>
        <begin position="20"/>
        <end position="43"/>
    </location>
</feature>